<organism evidence="4 5">
    <name type="scientific">Rubrivivax albus</name>
    <dbReference type="NCBI Taxonomy" id="2499835"/>
    <lineage>
        <taxon>Bacteria</taxon>
        <taxon>Pseudomonadati</taxon>
        <taxon>Pseudomonadota</taxon>
        <taxon>Betaproteobacteria</taxon>
        <taxon>Burkholderiales</taxon>
        <taxon>Sphaerotilaceae</taxon>
        <taxon>Rubrivivax</taxon>
    </lineage>
</organism>
<comment type="caution">
    <text evidence="4">The sequence shown here is derived from an EMBL/GenBank/DDBJ whole genome shotgun (WGS) entry which is preliminary data.</text>
</comment>
<dbReference type="PANTHER" id="PTHR40743">
    <property type="entry name" value="NUCLEOTIDE-DIPHOSPHO-SUGAR TRANSFERASE CONTAINING PROTEIN"/>
    <property type="match status" value="1"/>
</dbReference>
<gene>
    <name evidence="4" type="ORF">ENE75_20540</name>
</gene>
<dbReference type="SUPFAM" id="SSF53448">
    <property type="entry name" value="Nucleotide-diphospho-sugar transferases"/>
    <property type="match status" value="1"/>
</dbReference>
<keyword evidence="5" id="KW-1185">Reference proteome</keyword>
<evidence type="ECO:0000313" key="5">
    <source>
        <dbReference type="Proteomes" id="UP000288178"/>
    </source>
</evidence>
<feature type="domain" description="Galactosyltransferase C-terminal" evidence="3">
    <location>
        <begin position="208"/>
        <end position="274"/>
    </location>
</feature>
<evidence type="ECO:0000256" key="1">
    <source>
        <dbReference type="ARBA" id="ARBA00022679"/>
    </source>
</evidence>
<reference evidence="4 5" key="1">
    <citation type="submission" date="2019-01" db="EMBL/GenBank/DDBJ databases">
        <authorList>
            <person name="Chen W.-M."/>
        </authorList>
    </citation>
    <scope>NUCLEOTIDE SEQUENCE [LARGE SCALE GENOMIC DNA]</scope>
    <source>
        <strain evidence="4 5">ICH-3</strain>
    </source>
</reference>
<dbReference type="GO" id="GO:0016740">
    <property type="term" value="F:transferase activity"/>
    <property type="evidence" value="ECO:0007669"/>
    <property type="project" value="UniProtKB-KW"/>
</dbReference>
<dbReference type="RefSeq" id="WP_128200211.1">
    <property type="nucleotide sequence ID" value="NZ_SACT01000008.1"/>
</dbReference>
<evidence type="ECO:0000259" key="2">
    <source>
        <dbReference type="Pfam" id="PF00535"/>
    </source>
</evidence>
<dbReference type="InterPro" id="IPR029044">
    <property type="entry name" value="Nucleotide-diphossugar_trans"/>
</dbReference>
<evidence type="ECO:0000313" key="4">
    <source>
        <dbReference type="EMBL" id="RVT49460.1"/>
    </source>
</evidence>
<dbReference type="InterPro" id="IPR001173">
    <property type="entry name" value="Glyco_trans_2-like"/>
</dbReference>
<dbReference type="CDD" id="cd00761">
    <property type="entry name" value="Glyco_tranf_GTA_type"/>
    <property type="match status" value="1"/>
</dbReference>
<dbReference type="Pfam" id="PF02709">
    <property type="entry name" value="Glyco_transf_7C"/>
    <property type="match status" value="1"/>
</dbReference>
<dbReference type="Gene3D" id="3.40.50.11350">
    <property type="match status" value="1"/>
</dbReference>
<dbReference type="EMBL" id="SACT01000008">
    <property type="protein sequence ID" value="RVT49460.1"/>
    <property type="molecule type" value="Genomic_DNA"/>
</dbReference>
<dbReference type="Gene3D" id="3.90.550.10">
    <property type="entry name" value="Spore Coat Polysaccharide Biosynthesis Protein SpsA, Chain A"/>
    <property type="match status" value="1"/>
</dbReference>
<keyword evidence="1 4" id="KW-0808">Transferase</keyword>
<dbReference type="Gene3D" id="3.40.50.11340">
    <property type="match status" value="1"/>
</dbReference>
<name>A0A3S2WSB8_9BURK</name>
<dbReference type="AlphaFoldDB" id="A0A3S2WSB8"/>
<evidence type="ECO:0000259" key="3">
    <source>
        <dbReference type="Pfam" id="PF02709"/>
    </source>
</evidence>
<dbReference type="Proteomes" id="UP000288178">
    <property type="component" value="Unassembled WGS sequence"/>
</dbReference>
<feature type="domain" description="Glycosyltransferase 2-like" evidence="2">
    <location>
        <begin position="97"/>
        <end position="194"/>
    </location>
</feature>
<dbReference type="OrthoDB" id="9801954at2"/>
<protein>
    <submittedName>
        <fullName evidence="4">Glycosyltransferase</fullName>
    </submittedName>
</protein>
<proteinExistence type="predicted"/>
<accession>A0A3S2WSB8</accession>
<sequence length="810" mass="89521">MNLPDPARAPLPDPGLSRLFDEAVQAVRLDQPALAVQLLRRIGRSGKCMAGSQAAALRAQLLQRLGVPDDMTPAPPLAPEALGAMMPTRQTGGAGVSVVSCCMNRTENLLKALPTWLALPQVTEVVIVDWNSTEPVAPAITEAGLAGPRVRVLRVEDEPRWILSLAFNIGFRAARGERIVKADADITLKPDFLARNPLPKGCFIAGDWREAAPGQEHINGFFYLRRADLLAIGGFNEYITTYGWDDDDIYARMAGSGLRRIGVDGESIYHIPHDDAQRMAGAGTGGADHAWAELKRDTAYRIRVNRWLAFVMPPWNADRQFAPFDVLEDSPTLVRLRRRAHAMPHLVHEDIRTDAEHYAALERVSWVCGPLAYHMPRMRFNALLQRKRLAEIGAFDAAVAAAGGPPLERGRRHTLLVELAPDFPVERARDLGAAFGHGAWPEDLAICVNGGSKPAREAFVDATACRAASVEYWIPYDGLRRLEPAPTAELVAATCGNGSGAFVQLRSDHFDTVHAGPPPGAPAVQVRRRQLVIDTQHGLGNRLRALGSAAAVAEATGRELVVLWTPDHHCDCRLADLFETTLPVVEHADDLPGDVRDALRRYNYMEIEPGAQKDEPVDTDRDEHILVRSAFVLRHPASHWEAENRLLQALRPSEAVRALVDSVELPQHSIGAHVRMEAGAGLDQNSWDSAENWSAESHAAIHHWRAKSHYSAFIRRIDALLAEGRHQHLFLATDLPENYRVFQQVYGERLRFLPRTLYDRSAAQIRYALADALLLSRCTWLLGSTWSSFSELAMRLATGFEKVEMSGTDF</sequence>
<dbReference type="Pfam" id="PF00535">
    <property type="entry name" value="Glycos_transf_2"/>
    <property type="match status" value="1"/>
</dbReference>
<dbReference type="InterPro" id="IPR027791">
    <property type="entry name" value="Galactosyl_T_C"/>
</dbReference>
<dbReference type="PANTHER" id="PTHR40743:SF1">
    <property type="entry name" value="POSSIBLE GLYCOSYLTRANSFERASE"/>
    <property type="match status" value="1"/>
</dbReference>